<gene>
    <name evidence="2" type="ORF">IAA64_04380</name>
</gene>
<dbReference type="Gene3D" id="3.40.190.10">
    <property type="entry name" value="Periplasmic binding protein-like II"/>
    <property type="match status" value="1"/>
</dbReference>
<evidence type="ECO:0000313" key="3">
    <source>
        <dbReference type="Proteomes" id="UP000886884"/>
    </source>
</evidence>
<dbReference type="PANTHER" id="PTHR43649">
    <property type="entry name" value="ARABINOSE-BINDING PROTEIN-RELATED"/>
    <property type="match status" value="1"/>
</dbReference>
<feature type="chain" id="PRO_5038373426" evidence="1">
    <location>
        <begin position="25"/>
        <end position="944"/>
    </location>
</feature>
<dbReference type="Proteomes" id="UP000886884">
    <property type="component" value="Unassembled WGS sequence"/>
</dbReference>
<reference evidence="2" key="2">
    <citation type="journal article" date="2021" name="PeerJ">
        <title>Extensive microbial diversity within the chicken gut microbiome revealed by metagenomics and culture.</title>
        <authorList>
            <person name="Gilroy R."/>
            <person name="Ravi A."/>
            <person name="Getino M."/>
            <person name="Pursley I."/>
            <person name="Horton D.L."/>
            <person name="Alikhan N.F."/>
            <person name="Baker D."/>
            <person name="Gharbi K."/>
            <person name="Hall N."/>
            <person name="Watson M."/>
            <person name="Adriaenssens E.M."/>
            <person name="Foster-Nyarko E."/>
            <person name="Jarju S."/>
            <person name="Secka A."/>
            <person name="Antonio M."/>
            <person name="Oren A."/>
            <person name="Chaudhuri R.R."/>
            <person name="La Ragione R."/>
            <person name="Hildebrand F."/>
            <person name="Pallen M.J."/>
        </authorList>
    </citation>
    <scope>NUCLEOTIDE SEQUENCE</scope>
    <source>
        <strain evidence="2">CHK183-6373</strain>
    </source>
</reference>
<organism evidence="2 3">
    <name type="scientific">Candidatus Ornithocaccomicrobium faecavium</name>
    <dbReference type="NCBI Taxonomy" id="2840890"/>
    <lineage>
        <taxon>Bacteria</taxon>
        <taxon>Bacillati</taxon>
        <taxon>Bacillota</taxon>
        <taxon>Clostridia</taxon>
        <taxon>Candidatus Ornithocaccomicrobium</taxon>
    </lineage>
</organism>
<feature type="signal peptide" evidence="1">
    <location>
        <begin position="1"/>
        <end position="24"/>
    </location>
</feature>
<dbReference type="InterPro" id="IPR006059">
    <property type="entry name" value="SBP"/>
</dbReference>
<comment type="caution">
    <text evidence="2">The sequence shown here is derived from an EMBL/GenBank/DDBJ whole genome shotgun (WGS) entry which is preliminary data.</text>
</comment>
<proteinExistence type="predicted"/>
<sequence>MRRWLTVVCLMGAVLWTAFPAAQGEDMASLYLSRSGGQDYAAYLHAQNDSPVEEPLTLFSSAQGIALEEGESASLTISVEEAVFGYPVLSYEMTGDNILDNSFTLLLDGQLPYEECSTLTLDTMWTQPEEFSHDRYGNEVVNMPAKSVSRLECRLMGRAGLYSKGMGLYLAPGEHTLTITCKEGPFQLYGIVLEGEITTAPLEGESAAQPAIITLQAERVTLRNNPNIRPAASYDINLSPYSADKKVINYIEDVSYKSPGDVLTYRFEVETAGNYMLTLHMRQSELANFPVFRTVLIDGVIPGTTFDPAQLPYSMNFENHTITDANGQPAQIYLSAGEHTLTLVTNLDPLRPALQMLTVISDEISSLALEITKITGGNTDFFRDFNLEDFDFHVEEDLTRWRDELILVRGELASLAGDAERIGALSNLDMTIQLLEQLAEEPNDLPKKLNLFSQGTSSARAFLVNTVESLSTSPIGLDTIYLHTDASLLPAEASLAQQIAGAAGRFAASFSDQSYVAGEGEKGRLQVWVNRPRQYLEIMQRMADTDFTEKTGIQVDFSIMPDESKLILANASGSAPDVALGVSTTRVYDMAVRGTLMDLRQFADFPEVGRRFPTGLLMPAVCDNGVYALPETFNFYVLFYRTDILESIGVEPPDSYEEVLQILPVLHRYGLNYNNFIANTIGYKGFAMTTPFIYQSGGVLYREGDLHVQLDDEATIRGLKLLTDSFTIYDMDFEINSFYQSFRDGTLPIGTANYGMYNLLMNAAPELADKWAIAPYPGVTDENGVVQRWTSGAEQSCFMFASTEMPDEAWQFLSWWMSEETQTEFAFTLQSTLGNEYLWNSANTEAFLNSPWPTEHKQIIARQMKWIYETPRNIGSYMAERELSNAVNEVVLQGKNLRGALDEAIKRIDRELERKLEEFGRIEDGNLVVPFMVPDIETLEGWLQ</sequence>
<accession>A0A9D1P636</accession>
<dbReference type="Gene3D" id="2.60.120.260">
    <property type="entry name" value="Galactose-binding domain-like"/>
    <property type="match status" value="1"/>
</dbReference>
<dbReference type="PANTHER" id="PTHR43649:SF27">
    <property type="entry name" value="EXTRACELLULAR SOLUTE-BINDING PROTEIN FAMILY 1"/>
    <property type="match status" value="1"/>
</dbReference>
<dbReference type="SUPFAM" id="SSF53850">
    <property type="entry name" value="Periplasmic binding protein-like II"/>
    <property type="match status" value="1"/>
</dbReference>
<protein>
    <submittedName>
        <fullName evidence="2">Extracellular solute-binding protein</fullName>
    </submittedName>
</protein>
<keyword evidence="1" id="KW-0732">Signal</keyword>
<evidence type="ECO:0000256" key="1">
    <source>
        <dbReference type="SAM" id="SignalP"/>
    </source>
</evidence>
<dbReference type="EMBL" id="DVOT01000075">
    <property type="protein sequence ID" value="HIV27180.1"/>
    <property type="molecule type" value="Genomic_DNA"/>
</dbReference>
<dbReference type="AlphaFoldDB" id="A0A9D1P636"/>
<evidence type="ECO:0000313" key="2">
    <source>
        <dbReference type="EMBL" id="HIV27180.1"/>
    </source>
</evidence>
<reference evidence="2" key="1">
    <citation type="submission" date="2020-10" db="EMBL/GenBank/DDBJ databases">
        <authorList>
            <person name="Gilroy R."/>
        </authorList>
    </citation>
    <scope>NUCLEOTIDE SEQUENCE</scope>
    <source>
        <strain evidence="2">CHK183-6373</strain>
    </source>
</reference>
<name>A0A9D1P636_9FIRM</name>
<dbReference type="Pfam" id="PF13416">
    <property type="entry name" value="SBP_bac_8"/>
    <property type="match status" value="1"/>
</dbReference>
<dbReference type="InterPro" id="IPR050490">
    <property type="entry name" value="Bact_solute-bd_prot1"/>
</dbReference>